<evidence type="ECO:0000256" key="9">
    <source>
        <dbReference type="PIRSR" id="PIRSR602401-1"/>
    </source>
</evidence>
<comment type="cofactor">
    <cofactor evidence="1 9">
        <name>heme</name>
        <dbReference type="ChEBI" id="CHEBI:30413"/>
    </cofactor>
</comment>
<evidence type="ECO:0000256" key="2">
    <source>
        <dbReference type="ARBA" id="ARBA00005179"/>
    </source>
</evidence>
<keyword evidence="6 10" id="KW-0560">Oxidoreductase</keyword>
<dbReference type="GO" id="GO:0005506">
    <property type="term" value="F:iron ion binding"/>
    <property type="evidence" value="ECO:0007669"/>
    <property type="project" value="InterPro"/>
</dbReference>
<dbReference type="InterPro" id="IPR017972">
    <property type="entry name" value="Cyt_P450_CS"/>
</dbReference>
<reference evidence="11 12" key="1">
    <citation type="submission" date="2016-10" db="EMBL/GenBank/DDBJ databases">
        <title>Genome sequence of the basidiomycete white-rot fungus Trametes pubescens.</title>
        <authorList>
            <person name="Makela M.R."/>
            <person name="Granchi Z."/>
            <person name="Peng M."/>
            <person name="De Vries R.P."/>
            <person name="Grigoriev I."/>
            <person name="Riley R."/>
            <person name="Hilden K."/>
        </authorList>
    </citation>
    <scope>NUCLEOTIDE SEQUENCE [LARGE SCALE GENOMIC DNA]</scope>
    <source>
        <strain evidence="11 12">FBCC735</strain>
    </source>
</reference>
<dbReference type="Gene3D" id="1.10.630.10">
    <property type="entry name" value="Cytochrome P450"/>
    <property type="match status" value="1"/>
</dbReference>
<gene>
    <name evidence="11" type="ORF">TRAPUB_8649</name>
</gene>
<feature type="binding site" description="axial binding residue" evidence="9">
    <location>
        <position position="351"/>
    </location>
    <ligand>
        <name>heme</name>
        <dbReference type="ChEBI" id="CHEBI:30413"/>
    </ligand>
    <ligandPart>
        <name>Fe</name>
        <dbReference type="ChEBI" id="CHEBI:18248"/>
    </ligandPart>
</feature>
<dbReference type="GO" id="GO:0004497">
    <property type="term" value="F:monooxygenase activity"/>
    <property type="evidence" value="ECO:0007669"/>
    <property type="project" value="UniProtKB-KW"/>
</dbReference>
<evidence type="ECO:0000313" key="11">
    <source>
        <dbReference type="EMBL" id="OJT14795.1"/>
    </source>
</evidence>
<organism evidence="11 12">
    <name type="scientific">Trametes pubescens</name>
    <name type="common">White-rot fungus</name>
    <dbReference type="NCBI Taxonomy" id="154538"/>
    <lineage>
        <taxon>Eukaryota</taxon>
        <taxon>Fungi</taxon>
        <taxon>Dikarya</taxon>
        <taxon>Basidiomycota</taxon>
        <taxon>Agaricomycotina</taxon>
        <taxon>Agaricomycetes</taxon>
        <taxon>Polyporales</taxon>
        <taxon>Polyporaceae</taxon>
        <taxon>Trametes</taxon>
    </lineage>
</organism>
<evidence type="ECO:0000256" key="7">
    <source>
        <dbReference type="ARBA" id="ARBA00023004"/>
    </source>
</evidence>
<evidence type="ECO:0000256" key="3">
    <source>
        <dbReference type="ARBA" id="ARBA00010617"/>
    </source>
</evidence>
<dbReference type="PRINTS" id="PR00385">
    <property type="entry name" value="P450"/>
</dbReference>
<dbReference type="GO" id="GO:0016705">
    <property type="term" value="F:oxidoreductase activity, acting on paired donors, with incorporation or reduction of molecular oxygen"/>
    <property type="evidence" value="ECO:0007669"/>
    <property type="project" value="InterPro"/>
</dbReference>
<dbReference type="STRING" id="154538.A0A1M2W4K0"/>
<comment type="pathway">
    <text evidence="2">Secondary metabolite biosynthesis.</text>
</comment>
<evidence type="ECO:0000256" key="4">
    <source>
        <dbReference type="ARBA" id="ARBA00022617"/>
    </source>
</evidence>
<evidence type="ECO:0000256" key="10">
    <source>
        <dbReference type="RuleBase" id="RU000461"/>
    </source>
</evidence>
<keyword evidence="5 9" id="KW-0479">Metal-binding</keyword>
<proteinExistence type="inferred from homology"/>
<dbReference type="PANTHER" id="PTHR24305">
    <property type="entry name" value="CYTOCHROME P450"/>
    <property type="match status" value="1"/>
</dbReference>
<dbReference type="PANTHER" id="PTHR24305:SF166">
    <property type="entry name" value="CYTOCHROME P450 12A4, MITOCHONDRIAL-RELATED"/>
    <property type="match status" value="1"/>
</dbReference>
<comment type="similarity">
    <text evidence="3 10">Belongs to the cytochrome P450 family.</text>
</comment>
<dbReference type="OMA" id="HERSMAI"/>
<evidence type="ECO:0008006" key="13">
    <source>
        <dbReference type="Google" id="ProtNLM"/>
    </source>
</evidence>
<evidence type="ECO:0000256" key="1">
    <source>
        <dbReference type="ARBA" id="ARBA00001971"/>
    </source>
</evidence>
<accession>A0A1M2W4K0</accession>
<evidence type="ECO:0000256" key="8">
    <source>
        <dbReference type="ARBA" id="ARBA00023033"/>
    </source>
</evidence>
<evidence type="ECO:0000256" key="6">
    <source>
        <dbReference type="ARBA" id="ARBA00023002"/>
    </source>
</evidence>
<sequence length="409" mass="45877">MLTPVFSTAHLRNMTPLFYETSHKLHSAILSELRGNPAEVDILKWMGRTALELIGQGALGYSFDPLVKDISDDFGESVKQFFGALNQLAVLRVVIMRLCRIGPAWLRRVVVSMIPLDRVQRMKQIVDTMHGRSLQIMEEKKRAVLRGDSALLEQIGEGKDVMSILLKANMSADAKEKLSDEELVAQMSTFILAGMDTTSNAASRILHILAQNPNAQERLRAEILEAQFSDNIDYDQLVELPYLDAVCRETLRLYPPVRIFSRSAMKETTLPLHEPIRGVDGSTISEITIPKGTVAVLNLWASNTNKALWGEDAYEWNPDRWLFPLPPAVEEARVPGVYSNLMSFHGGTRSCIGFKYAQLELKVVLSVLLSSFKFGLTEKPIFWNHAGVMYPTVGRESRKPEMPLVVLPL</sequence>
<keyword evidence="4 9" id="KW-0349">Heme</keyword>
<dbReference type="SUPFAM" id="SSF48264">
    <property type="entry name" value="Cytochrome P450"/>
    <property type="match status" value="1"/>
</dbReference>
<name>A0A1M2W4K0_TRAPU</name>
<evidence type="ECO:0000256" key="5">
    <source>
        <dbReference type="ARBA" id="ARBA00022723"/>
    </source>
</evidence>
<dbReference type="EMBL" id="MNAD01000235">
    <property type="protein sequence ID" value="OJT14795.1"/>
    <property type="molecule type" value="Genomic_DNA"/>
</dbReference>
<dbReference type="InterPro" id="IPR001128">
    <property type="entry name" value="Cyt_P450"/>
</dbReference>
<comment type="caution">
    <text evidence="11">The sequence shown here is derived from an EMBL/GenBank/DDBJ whole genome shotgun (WGS) entry which is preliminary data.</text>
</comment>
<dbReference type="Proteomes" id="UP000184267">
    <property type="component" value="Unassembled WGS sequence"/>
</dbReference>
<protein>
    <recommendedName>
        <fullName evidence="13">Cytochrome P450</fullName>
    </recommendedName>
</protein>
<dbReference type="PRINTS" id="PR00463">
    <property type="entry name" value="EP450I"/>
</dbReference>
<keyword evidence="12" id="KW-1185">Reference proteome</keyword>
<dbReference type="GO" id="GO:0020037">
    <property type="term" value="F:heme binding"/>
    <property type="evidence" value="ECO:0007669"/>
    <property type="project" value="InterPro"/>
</dbReference>
<evidence type="ECO:0000313" key="12">
    <source>
        <dbReference type="Proteomes" id="UP000184267"/>
    </source>
</evidence>
<dbReference type="Pfam" id="PF00067">
    <property type="entry name" value="p450"/>
    <property type="match status" value="1"/>
</dbReference>
<dbReference type="OrthoDB" id="1470350at2759"/>
<dbReference type="InterPro" id="IPR036396">
    <property type="entry name" value="Cyt_P450_sf"/>
</dbReference>
<dbReference type="InterPro" id="IPR002401">
    <property type="entry name" value="Cyt_P450_E_grp-I"/>
</dbReference>
<dbReference type="PROSITE" id="PS00086">
    <property type="entry name" value="CYTOCHROME_P450"/>
    <property type="match status" value="1"/>
</dbReference>
<dbReference type="AlphaFoldDB" id="A0A1M2W4K0"/>
<keyword evidence="7 9" id="KW-0408">Iron</keyword>
<keyword evidence="8 10" id="KW-0503">Monooxygenase</keyword>
<dbReference type="InterPro" id="IPR050121">
    <property type="entry name" value="Cytochrome_P450_monoxygenase"/>
</dbReference>